<feature type="transmembrane region" description="Helical" evidence="7">
    <location>
        <begin position="411"/>
        <end position="430"/>
    </location>
</feature>
<evidence type="ECO:0000256" key="4">
    <source>
        <dbReference type="ARBA" id="ARBA00022989"/>
    </source>
</evidence>
<feature type="transmembrane region" description="Helical" evidence="7">
    <location>
        <begin position="350"/>
        <end position="371"/>
    </location>
</feature>
<keyword evidence="5 7" id="KW-0472">Membrane</keyword>
<keyword evidence="4 7" id="KW-1133">Transmembrane helix</keyword>
<dbReference type="PIRSF" id="PIRSF006060">
    <property type="entry name" value="AA_transporter"/>
    <property type="match status" value="1"/>
</dbReference>
<dbReference type="GO" id="GO:0005886">
    <property type="term" value="C:plasma membrane"/>
    <property type="evidence" value="ECO:0007669"/>
    <property type="project" value="UniProtKB-SubCell"/>
</dbReference>
<evidence type="ECO:0000256" key="6">
    <source>
        <dbReference type="SAM" id="MobiDB-lite"/>
    </source>
</evidence>
<dbReference type="AlphaFoldDB" id="A0A428KEJ7"/>
<keyword evidence="3 7" id="KW-0812">Transmembrane</keyword>
<evidence type="ECO:0000256" key="1">
    <source>
        <dbReference type="ARBA" id="ARBA00004651"/>
    </source>
</evidence>
<dbReference type="NCBIfam" id="TIGR00908">
    <property type="entry name" value="2A0305"/>
    <property type="match status" value="1"/>
</dbReference>
<feature type="transmembrane region" description="Helical" evidence="7">
    <location>
        <begin position="153"/>
        <end position="176"/>
    </location>
</feature>
<evidence type="ECO:0000313" key="9">
    <source>
        <dbReference type="Proteomes" id="UP000270291"/>
    </source>
</evidence>
<feature type="transmembrane region" description="Helical" evidence="7">
    <location>
        <begin position="126"/>
        <end position="146"/>
    </location>
</feature>
<gene>
    <name evidence="8" type="primary">eat</name>
    <name evidence="8" type="ORF">EI293_09635</name>
</gene>
<dbReference type="InterPro" id="IPR050367">
    <property type="entry name" value="APC_superfamily"/>
</dbReference>
<sequence length="467" mass="49890">MTPNPTATAPALRKVLRPLHLWALAVGLVISGEYFGWNYGWAVAGPVGFLVATLLVTVLYVTFIFSFTELTTAIPHAGGPFAYSYRAFGPLGGLVAGYATLVEFLLAPPAIALALGSYGHFLHPQVPVLGTALVCYAVFIGLNLLGMKESARFSLVVTLLAVAELVVYMGLVAPSFRVSNFLAHPVPLGAAGVFAALPFAIWFYLAIEGVAMVAEEVEDPKKTIPKGYLYSLGTLVVLALGVMVLTGGVTDWRTLSRIDYPLPEALAVVLGRHSRLTQLFASIGLFGLVASFHGTIIGYSRQVFALARSGYLPGFLARVHPRFQTPHWALVAGGVVGAAALLTGTTAQVIVLSVLGAVVMYAISLLSLFALRRREPQLERPFVAPFYPWFPLLALALTLLSLGAIVYYNVWLSVVFFVGLGLALAVYVLLGRHRRPVPAVQWGASRDPSGAAPLSEKGVGEPDDLLY</sequence>
<evidence type="ECO:0000256" key="3">
    <source>
        <dbReference type="ARBA" id="ARBA00022692"/>
    </source>
</evidence>
<dbReference type="PANTHER" id="PTHR42770">
    <property type="entry name" value="AMINO ACID TRANSPORTER-RELATED"/>
    <property type="match status" value="1"/>
</dbReference>
<reference evidence="8 9" key="1">
    <citation type="submission" date="2018-12" db="EMBL/GenBank/DDBJ databases">
        <authorList>
            <person name="Feng G."/>
            <person name="Zhu H."/>
        </authorList>
    </citation>
    <scope>NUCLEOTIDE SEQUENCE [LARGE SCALE GENOMIC DNA]</scope>
    <source>
        <strain evidence="8 9">LMG 26000</strain>
    </source>
</reference>
<name>A0A428KEJ7_9BACT</name>
<dbReference type="EMBL" id="RWIU01000002">
    <property type="protein sequence ID" value="RSK44870.1"/>
    <property type="molecule type" value="Genomic_DNA"/>
</dbReference>
<dbReference type="Proteomes" id="UP000270291">
    <property type="component" value="Unassembled WGS sequence"/>
</dbReference>
<protein>
    <submittedName>
        <fullName evidence="8">Ethanolamine permease</fullName>
    </submittedName>
</protein>
<dbReference type="InterPro" id="IPR002293">
    <property type="entry name" value="AA/rel_permease1"/>
</dbReference>
<dbReference type="PANTHER" id="PTHR42770:SF7">
    <property type="entry name" value="MEMBRANE PROTEIN"/>
    <property type="match status" value="1"/>
</dbReference>
<dbReference type="RefSeq" id="WP_125437173.1">
    <property type="nucleotide sequence ID" value="NZ_RWIU01000002.1"/>
</dbReference>
<comment type="subcellular location">
    <subcellularLocation>
        <location evidence="1">Cell membrane</location>
        <topology evidence="1">Multi-pass membrane protein</topology>
    </subcellularLocation>
</comment>
<feature type="transmembrane region" description="Helical" evidence="7">
    <location>
        <begin position="328"/>
        <end position="344"/>
    </location>
</feature>
<evidence type="ECO:0000256" key="7">
    <source>
        <dbReference type="SAM" id="Phobius"/>
    </source>
</evidence>
<feature type="transmembrane region" description="Helical" evidence="7">
    <location>
        <begin position="383"/>
        <end position="405"/>
    </location>
</feature>
<feature type="transmembrane region" description="Helical" evidence="7">
    <location>
        <begin position="19"/>
        <end position="37"/>
    </location>
</feature>
<dbReference type="OrthoDB" id="9810109at2"/>
<feature type="transmembrane region" description="Helical" evidence="7">
    <location>
        <begin position="87"/>
        <end position="106"/>
    </location>
</feature>
<feature type="transmembrane region" description="Helical" evidence="7">
    <location>
        <begin position="279"/>
        <end position="299"/>
    </location>
</feature>
<keyword evidence="9" id="KW-1185">Reference proteome</keyword>
<evidence type="ECO:0000256" key="2">
    <source>
        <dbReference type="ARBA" id="ARBA00022475"/>
    </source>
</evidence>
<evidence type="ECO:0000313" key="8">
    <source>
        <dbReference type="EMBL" id="RSK44870.1"/>
    </source>
</evidence>
<feature type="transmembrane region" description="Helical" evidence="7">
    <location>
        <begin position="228"/>
        <end position="249"/>
    </location>
</feature>
<feature type="region of interest" description="Disordered" evidence="6">
    <location>
        <begin position="443"/>
        <end position="467"/>
    </location>
</feature>
<organism evidence="8 9">
    <name type="scientific">Hymenobacter perfusus</name>
    <dbReference type="NCBI Taxonomy" id="1236770"/>
    <lineage>
        <taxon>Bacteria</taxon>
        <taxon>Pseudomonadati</taxon>
        <taxon>Bacteroidota</taxon>
        <taxon>Cytophagia</taxon>
        <taxon>Cytophagales</taxon>
        <taxon>Hymenobacteraceae</taxon>
        <taxon>Hymenobacter</taxon>
    </lineage>
</organism>
<dbReference type="GO" id="GO:0022857">
    <property type="term" value="F:transmembrane transporter activity"/>
    <property type="evidence" value="ECO:0007669"/>
    <property type="project" value="InterPro"/>
</dbReference>
<feature type="transmembrane region" description="Helical" evidence="7">
    <location>
        <begin position="188"/>
        <end position="207"/>
    </location>
</feature>
<accession>A0A428KEJ7</accession>
<keyword evidence="2" id="KW-1003">Cell membrane</keyword>
<proteinExistence type="predicted"/>
<comment type="caution">
    <text evidence="8">The sequence shown here is derived from an EMBL/GenBank/DDBJ whole genome shotgun (WGS) entry which is preliminary data.</text>
</comment>
<dbReference type="Pfam" id="PF13520">
    <property type="entry name" value="AA_permease_2"/>
    <property type="match status" value="1"/>
</dbReference>
<dbReference type="InterPro" id="IPR004757">
    <property type="entry name" value="EtNH_permease"/>
</dbReference>
<dbReference type="Gene3D" id="1.20.1740.10">
    <property type="entry name" value="Amino acid/polyamine transporter I"/>
    <property type="match status" value="1"/>
</dbReference>
<evidence type="ECO:0000256" key="5">
    <source>
        <dbReference type="ARBA" id="ARBA00023136"/>
    </source>
</evidence>
<feature type="transmembrane region" description="Helical" evidence="7">
    <location>
        <begin position="43"/>
        <end position="67"/>
    </location>
</feature>